<dbReference type="SUPFAM" id="SSF53448">
    <property type="entry name" value="Nucleotide-diphospho-sugar transferases"/>
    <property type="match status" value="1"/>
</dbReference>
<dbReference type="PANTHER" id="PTHR43685:SF2">
    <property type="entry name" value="GLYCOSYLTRANSFERASE 2-LIKE DOMAIN-CONTAINING PROTEIN"/>
    <property type="match status" value="1"/>
</dbReference>
<gene>
    <name evidence="2" type="ORF">H9819_02880</name>
</gene>
<comment type="caution">
    <text evidence="2">The sequence shown here is derived from an EMBL/GenBank/DDBJ whole genome shotgun (WGS) entry which is preliminary data.</text>
</comment>
<dbReference type="InterPro" id="IPR001173">
    <property type="entry name" value="Glyco_trans_2-like"/>
</dbReference>
<evidence type="ECO:0000313" key="3">
    <source>
        <dbReference type="Proteomes" id="UP000824023"/>
    </source>
</evidence>
<evidence type="ECO:0000259" key="1">
    <source>
        <dbReference type="Pfam" id="PF00535"/>
    </source>
</evidence>
<organism evidence="2 3">
    <name type="scientific">Candidatus Bacteroides merdipullorum</name>
    <dbReference type="NCBI Taxonomy" id="2838474"/>
    <lineage>
        <taxon>Bacteria</taxon>
        <taxon>Pseudomonadati</taxon>
        <taxon>Bacteroidota</taxon>
        <taxon>Bacteroidia</taxon>
        <taxon>Bacteroidales</taxon>
        <taxon>Bacteroidaceae</taxon>
        <taxon>Bacteroides</taxon>
    </lineage>
</organism>
<protein>
    <submittedName>
        <fullName evidence="2">Glycosyltransferase family 2 protein</fullName>
    </submittedName>
</protein>
<dbReference type="Proteomes" id="UP000824023">
    <property type="component" value="Unassembled WGS sequence"/>
</dbReference>
<feature type="domain" description="Glycosyltransferase 2-like" evidence="1">
    <location>
        <begin position="248"/>
        <end position="379"/>
    </location>
</feature>
<dbReference type="CDD" id="cd00761">
    <property type="entry name" value="Glyco_tranf_GTA_type"/>
    <property type="match status" value="1"/>
</dbReference>
<name>A0A9D2A301_9BACE</name>
<dbReference type="Pfam" id="PF00535">
    <property type="entry name" value="Glycos_transf_2"/>
    <property type="match status" value="1"/>
</dbReference>
<dbReference type="EMBL" id="DXCK01000046">
    <property type="protein sequence ID" value="HIZ01182.1"/>
    <property type="molecule type" value="Genomic_DNA"/>
</dbReference>
<dbReference type="InterPro" id="IPR029044">
    <property type="entry name" value="Nucleotide-diphossugar_trans"/>
</dbReference>
<proteinExistence type="predicted"/>
<dbReference type="AlphaFoldDB" id="A0A9D2A301"/>
<evidence type="ECO:0000313" key="2">
    <source>
        <dbReference type="EMBL" id="HIZ01182.1"/>
    </source>
</evidence>
<accession>A0A9D2A301</accession>
<dbReference type="Gene3D" id="3.90.550.10">
    <property type="entry name" value="Spore Coat Polysaccharide Biosynthesis Protein SpsA, Chain A"/>
    <property type="match status" value="1"/>
</dbReference>
<sequence>MTTKRISCFVPYTDEAQAAALVSELRTSDAVGEVWLLTSDGTLSPMPGCHLLPVQDFSSSETVRRMARHADGDYALFYLKETHLSLGLFALERMVRIAEDSDAALVYADHYRLSGGRRSEAPVIDYQPGSLRDDFDFGSLWLLRTDRLKEAAARLTADYRYAGFYDLRLKLSQRAPLVHVNEYLYTEVEDDTRPSGERLFDYVDPRNRERQVEMEQACTEHLKEVGAYLAPQFEEPDLDAGQFAYEASVIIPVRNRVRTIGDAIRSVLNQRTSFPFNLIVVDNHSTDGTTEAIDRFAADPRLLHLVPRREDLGIGGCWNLAAAHPQCGRFCVQLDSDDLYADEQTLEKLVAAFREQRCAMVVGTYRLTDLQLRPLPPGIIDHREWTPDNGRNNALRINGLGAPRAFYTPLLRELRLPDTCYGEDYAVGLAMSRRFRIGRVYDVVYLCRRWEGNSDANLDVVRTNRNNLYKDRIRTWELQARIALNRRASSN</sequence>
<reference evidence="2" key="1">
    <citation type="journal article" date="2021" name="PeerJ">
        <title>Extensive microbial diversity within the chicken gut microbiome revealed by metagenomics and culture.</title>
        <authorList>
            <person name="Gilroy R."/>
            <person name="Ravi A."/>
            <person name="Getino M."/>
            <person name="Pursley I."/>
            <person name="Horton D.L."/>
            <person name="Alikhan N.F."/>
            <person name="Baker D."/>
            <person name="Gharbi K."/>
            <person name="Hall N."/>
            <person name="Watson M."/>
            <person name="Adriaenssens E.M."/>
            <person name="Foster-Nyarko E."/>
            <person name="Jarju S."/>
            <person name="Secka A."/>
            <person name="Antonio M."/>
            <person name="Oren A."/>
            <person name="Chaudhuri R.R."/>
            <person name="La Ragione R."/>
            <person name="Hildebrand F."/>
            <person name="Pallen M.J."/>
        </authorList>
    </citation>
    <scope>NUCLEOTIDE SEQUENCE</scope>
    <source>
        <strain evidence="2">ChiHjej12B11-24981</strain>
    </source>
</reference>
<dbReference type="InterPro" id="IPR050834">
    <property type="entry name" value="Glycosyltransf_2"/>
</dbReference>
<dbReference type="PANTHER" id="PTHR43685">
    <property type="entry name" value="GLYCOSYLTRANSFERASE"/>
    <property type="match status" value="1"/>
</dbReference>
<reference evidence="2" key="2">
    <citation type="submission" date="2021-04" db="EMBL/GenBank/DDBJ databases">
        <authorList>
            <person name="Gilroy R."/>
        </authorList>
    </citation>
    <scope>NUCLEOTIDE SEQUENCE</scope>
    <source>
        <strain evidence="2">ChiHjej12B11-24981</strain>
    </source>
</reference>